<evidence type="ECO:0000259" key="2">
    <source>
        <dbReference type="Pfam" id="PF24626"/>
    </source>
</evidence>
<reference evidence="3" key="1">
    <citation type="submission" date="2013-11" db="EMBL/GenBank/DDBJ databases">
        <title>The Genome Sequence of Phytophthora parasitica CHvinca01.</title>
        <authorList>
            <consortium name="The Broad Institute Genomics Platform"/>
            <person name="Russ C."/>
            <person name="Tyler B."/>
            <person name="Panabieres F."/>
            <person name="Shan W."/>
            <person name="Tripathy S."/>
            <person name="Grunwald N."/>
            <person name="Machado M."/>
            <person name="Johnson C.S."/>
            <person name="Arredondo F."/>
            <person name="Hong C."/>
            <person name="Coffey M."/>
            <person name="Young S.K."/>
            <person name="Zeng Q."/>
            <person name="Gargeya S."/>
            <person name="Fitzgerald M."/>
            <person name="Abouelleil A."/>
            <person name="Alvarado L."/>
            <person name="Chapman S.B."/>
            <person name="Gainer-Dewar J."/>
            <person name="Goldberg J."/>
            <person name="Griggs A."/>
            <person name="Gujja S."/>
            <person name="Hansen M."/>
            <person name="Howarth C."/>
            <person name="Imamovic A."/>
            <person name="Ireland A."/>
            <person name="Larimer J."/>
            <person name="McCowan C."/>
            <person name="Murphy C."/>
            <person name="Pearson M."/>
            <person name="Poon T.W."/>
            <person name="Priest M."/>
            <person name="Roberts A."/>
            <person name="Saif S."/>
            <person name="Shea T."/>
            <person name="Sykes S."/>
            <person name="Wortman J."/>
            <person name="Nusbaum C."/>
            <person name="Birren B."/>
        </authorList>
    </citation>
    <scope>NUCLEOTIDE SEQUENCE [LARGE SCALE GENOMIC DNA]</scope>
    <source>
        <strain evidence="3">CHvinca01</strain>
    </source>
</reference>
<name>W2M3R5_PHYNI</name>
<dbReference type="Proteomes" id="UP000054423">
    <property type="component" value="Unassembled WGS sequence"/>
</dbReference>
<dbReference type="VEuPathDB" id="FungiDB:PPTG_17824"/>
<gene>
    <name evidence="3" type="ORF">L917_00226</name>
</gene>
<dbReference type="OrthoDB" id="1430630at2759"/>
<accession>W2M3R5</accession>
<dbReference type="EMBL" id="KI677168">
    <property type="protein sequence ID" value="ETM03575.1"/>
    <property type="molecule type" value="Genomic_DNA"/>
</dbReference>
<feature type="compositionally biased region" description="Basic and acidic residues" evidence="1">
    <location>
        <begin position="23"/>
        <end position="38"/>
    </location>
</feature>
<dbReference type="AlphaFoldDB" id="W2M3R5"/>
<protein>
    <recommendedName>
        <fullName evidence="2">Tf2-1-like SH3-like domain-containing protein</fullName>
    </recommendedName>
</protein>
<feature type="domain" description="Tf2-1-like SH3-like" evidence="2">
    <location>
        <begin position="133"/>
        <end position="177"/>
    </location>
</feature>
<evidence type="ECO:0000313" key="3">
    <source>
        <dbReference type="EMBL" id="ETM03575.1"/>
    </source>
</evidence>
<dbReference type="InterPro" id="IPR056924">
    <property type="entry name" value="SH3_Tf2-1"/>
</dbReference>
<evidence type="ECO:0000256" key="1">
    <source>
        <dbReference type="SAM" id="MobiDB-lite"/>
    </source>
</evidence>
<feature type="region of interest" description="Disordered" evidence="1">
    <location>
        <begin position="14"/>
        <end position="48"/>
    </location>
</feature>
<dbReference type="Pfam" id="PF24626">
    <property type="entry name" value="SH3_Tf2-1"/>
    <property type="match status" value="1"/>
</dbReference>
<proteinExistence type="predicted"/>
<organism evidence="3">
    <name type="scientific">Phytophthora nicotianae</name>
    <name type="common">Potato buckeye rot agent</name>
    <name type="synonym">Phytophthora parasitica</name>
    <dbReference type="NCBI Taxonomy" id="4792"/>
    <lineage>
        <taxon>Eukaryota</taxon>
        <taxon>Sar</taxon>
        <taxon>Stramenopiles</taxon>
        <taxon>Oomycota</taxon>
        <taxon>Peronosporomycetes</taxon>
        <taxon>Peronosporales</taxon>
        <taxon>Peronosporaceae</taxon>
        <taxon>Phytophthora</taxon>
    </lineage>
</organism>
<sequence>MRICVRSKYTRPFGPISLQPRPLAERSRPRRTIDGTGDKHRRGNSCSWNSTSKRCRIPPSLKDAAECRSAAWCGDACNFAPKEDEFPINSDAVSEFLLRRQAITRFNTSSFRRDDRVLQSTGGIQSAAVTNLGANKLAPHYFGPSKVTQVIGDAYTLDIPKATGLHPTSYVGRLKPYYLTTIPSDAQPC</sequence>